<dbReference type="GO" id="GO:0005829">
    <property type="term" value="C:cytosol"/>
    <property type="evidence" value="ECO:0007669"/>
    <property type="project" value="TreeGrafter"/>
</dbReference>
<protein>
    <submittedName>
        <fullName evidence="5">2-keto-3-deoxygluconate kinase</fullName>
    </submittedName>
</protein>
<keyword evidence="6" id="KW-1185">Reference proteome</keyword>
<reference evidence="5 6" key="1">
    <citation type="submission" date="2017-04" db="EMBL/GenBank/DDBJ databases">
        <authorList>
            <person name="Afonso C.L."/>
            <person name="Miller P.J."/>
            <person name="Scott M.A."/>
            <person name="Spackman E."/>
            <person name="Goraichik I."/>
            <person name="Dimitrov K.M."/>
            <person name="Suarez D.L."/>
            <person name="Swayne D.E."/>
        </authorList>
    </citation>
    <scope>NUCLEOTIDE SEQUENCE [LARGE SCALE GENOMIC DNA]</scope>
    <source>
        <strain evidence="5 6">CGMCC 1.12644</strain>
    </source>
</reference>
<dbReference type="Pfam" id="PF00294">
    <property type="entry name" value="PfkB"/>
    <property type="match status" value="1"/>
</dbReference>
<proteinExistence type="inferred from homology"/>
<dbReference type="OrthoDB" id="9776822at2"/>
<evidence type="ECO:0000256" key="3">
    <source>
        <dbReference type="ARBA" id="ARBA00022777"/>
    </source>
</evidence>
<keyword evidence="3 5" id="KW-0418">Kinase</keyword>
<dbReference type="AlphaFoldDB" id="A0A1W2CHI5"/>
<organism evidence="5 6">
    <name type="scientific">Primorskyibacter flagellatus</name>
    <dbReference type="NCBI Taxonomy" id="1387277"/>
    <lineage>
        <taxon>Bacteria</taxon>
        <taxon>Pseudomonadati</taxon>
        <taxon>Pseudomonadota</taxon>
        <taxon>Alphaproteobacteria</taxon>
        <taxon>Rhodobacterales</taxon>
        <taxon>Roseobacteraceae</taxon>
        <taxon>Primorskyibacter</taxon>
    </lineage>
</organism>
<dbReference type="SUPFAM" id="SSF53613">
    <property type="entry name" value="Ribokinase-like"/>
    <property type="match status" value="1"/>
</dbReference>
<evidence type="ECO:0000313" key="5">
    <source>
        <dbReference type="EMBL" id="SMC84715.1"/>
    </source>
</evidence>
<sequence length="308" mass="33146">MKRFLTLGECMVELAPAGDQLYHQGFAGDTFNTAYYARRLLPQDWTVGYCSAVGQDAVSDDMLDLMRGHGIDISGVRKVADRTLGLYMIQLINGERSFSYWRRQSAAKLLADDPDWLETQLDGASMAQFSGITLAILSPEGRNTLCAALARARANGTHVAFDTNLRPRLWEDEDTMRAGLRMGAEVSDTVLPSFDEEEGLFGDATPADTIARYRDCGASTIAVKDGAGTLTIWDKTEGTQEFQPVKIDSVIDTTAAGDSFGAGFLAGLAMERGIAASAHLAMAVAAQVVQARGALVDLDMTDIEGTQA</sequence>
<dbReference type="GO" id="GO:0019698">
    <property type="term" value="P:D-galacturonate catabolic process"/>
    <property type="evidence" value="ECO:0007669"/>
    <property type="project" value="TreeGrafter"/>
</dbReference>
<comment type="similarity">
    <text evidence="1">Belongs to the carbohydrate kinase PfkB family.</text>
</comment>
<dbReference type="GO" id="GO:0006974">
    <property type="term" value="P:DNA damage response"/>
    <property type="evidence" value="ECO:0007669"/>
    <property type="project" value="TreeGrafter"/>
</dbReference>
<dbReference type="STRING" id="1387277.SAMN06295998_10821"/>
<gene>
    <name evidence="5" type="ORF">SAMN06295998_10821</name>
</gene>
<evidence type="ECO:0000256" key="1">
    <source>
        <dbReference type="ARBA" id="ARBA00010688"/>
    </source>
</evidence>
<dbReference type="InterPro" id="IPR002173">
    <property type="entry name" value="Carboh/pur_kinase_PfkB_CS"/>
</dbReference>
<dbReference type="GO" id="GO:0042840">
    <property type="term" value="P:D-glucuronate catabolic process"/>
    <property type="evidence" value="ECO:0007669"/>
    <property type="project" value="TreeGrafter"/>
</dbReference>
<feature type="domain" description="Carbohydrate kinase PfkB" evidence="4">
    <location>
        <begin position="7"/>
        <end position="295"/>
    </location>
</feature>
<dbReference type="InterPro" id="IPR029056">
    <property type="entry name" value="Ribokinase-like"/>
</dbReference>
<dbReference type="PANTHER" id="PTHR43085:SF15">
    <property type="entry name" value="2-DEHYDRO-3-DEOXYGLUCONOKINASE"/>
    <property type="match status" value="1"/>
</dbReference>
<dbReference type="RefSeq" id="WP_084353198.1">
    <property type="nucleotide sequence ID" value="NZ_FWYD01000008.1"/>
</dbReference>
<dbReference type="GO" id="GO:0008673">
    <property type="term" value="F:2-dehydro-3-deoxygluconokinase activity"/>
    <property type="evidence" value="ECO:0007669"/>
    <property type="project" value="TreeGrafter"/>
</dbReference>
<accession>A0A1W2CHI5</accession>
<dbReference type="PROSITE" id="PS00584">
    <property type="entry name" value="PFKB_KINASES_2"/>
    <property type="match status" value="1"/>
</dbReference>
<dbReference type="InterPro" id="IPR011611">
    <property type="entry name" value="PfkB_dom"/>
</dbReference>
<dbReference type="InterPro" id="IPR050306">
    <property type="entry name" value="PfkB_Carbo_kinase"/>
</dbReference>
<dbReference type="Gene3D" id="3.40.1190.20">
    <property type="match status" value="1"/>
</dbReference>
<name>A0A1W2CHI5_9RHOB</name>
<dbReference type="EMBL" id="FWYD01000008">
    <property type="protein sequence ID" value="SMC84715.1"/>
    <property type="molecule type" value="Genomic_DNA"/>
</dbReference>
<keyword evidence="2" id="KW-0808">Transferase</keyword>
<evidence type="ECO:0000259" key="4">
    <source>
        <dbReference type="Pfam" id="PF00294"/>
    </source>
</evidence>
<dbReference type="PANTHER" id="PTHR43085">
    <property type="entry name" value="HEXOKINASE FAMILY MEMBER"/>
    <property type="match status" value="1"/>
</dbReference>
<evidence type="ECO:0000313" key="6">
    <source>
        <dbReference type="Proteomes" id="UP000192330"/>
    </source>
</evidence>
<dbReference type="Proteomes" id="UP000192330">
    <property type="component" value="Unassembled WGS sequence"/>
</dbReference>
<dbReference type="CDD" id="cd01166">
    <property type="entry name" value="KdgK"/>
    <property type="match status" value="1"/>
</dbReference>
<evidence type="ECO:0000256" key="2">
    <source>
        <dbReference type="ARBA" id="ARBA00022679"/>
    </source>
</evidence>